<evidence type="ECO:0000256" key="4">
    <source>
        <dbReference type="SAM" id="MobiDB-lite"/>
    </source>
</evidence>
<organism evidence="6">
    <name type="scientific">Avian nephritis virus 2</name>
    <dbReference type="NCBI Taxonomy" id="336961"/>
    <lineage>
        <taxon>Viruses</taxon>
        <taxon>Riboviria</taxon>
        <taxon>Orthornavirae</taxon>
        <taxon>Pisuviricota</taxon>
        <taxon>Stelpaviricetes</taxon>
        <taxon>Stellavirales</taxon>
        <taxon>Astroviridae</taxon>
        <taxon>Avastrovirus</taxon>
        <taxon>Avastrovirus galli</taxon>
        <taxon>Avastrovirus 2</taxon>
    </lineage>
</organism>
<evidence type="ECO:0000256" key="2">
    <source>
        <dbReference type="ARBA" id="ARBA00022561"/>
    </source>
</evidence>
<feature type="region of interest" description="Disordered" evidence="4">
    <location>
        <begin position="386"/>
        <end position="419"/>
    </location>
</feature>
<name>F8RWX1_9VIRU</name>
<comment type="subcellular location">
    <subcellularLocation>
        <location evidence="1">Virion</location>
    </subcellularLocation>
</comment>
<feature type="domain" description="Astrovirus capsid protein inner core" evidence="5">
    <location>
        <begin position="28"/>
        <end position="246"/>
    </location>
</feature>
<evidence type="ECO:0000256" key="1">
    <source>
        <dbReference type="ARBA" id="ARBA00004328"/>
    </source>
</evidence>
<keyword evidence="3" id="KW-0946">Virion</keyword>
<reference evidence="6" key="1">
    <citation type="submission" date="2010-09" db="EMBL/GenBank/DDBJ databases">
        <authorList>
            <person name="Trudgett J.S."/>
            <person name="Todd D."/>
            <person name="Smyth V.J."/>
            <person name="Donnelly B."/>
            <person name="McBride N."/>
            <person name="Welsh M.D."/>
        </authorList>
    </citation>
    <scope>NUCLEOTIDE SEQUENCE</scope>
    <source>
        <strain evidence="6">ANV-05V0105</strain>
    </source>
</reference>
<accession>F8RWX1</accession>
<proteinExistence type="predicted"/>
<dbReference type="GO" id="GO:0019028">
    <property type="term" value="C:viral capsid"/>
    <property type="evidence" value="ECO:0007669"/>
    <property type="project" value="UniProtKB-KW"/>
</dbReference>
<feature type="compositionally biased region" description="Low complexity" evidence="4">
    <location>
        <begin position="1"/>
        <end position="19"/>
    </location>
</feature>
<keyword evidence="2" id="KW-0167">Capsid protein</keyword>
<feature type="region of interest" description="Disordered" evidence="4">
    <location>
        <begin position="1"/>
        <end position="42"/>
    </location>
</feature>
<evidence type="ECO:0000259" key="5">
    <source>
        <dbReference type="Pfam" id="PF03115"/>
    </source>
</evidence>
<protein>
    <submittedName>
        <fullName evidence="6">Capsid</fullName>
    </submittedName>
</protein>
<evidence type="ECO:0000256" key="3">
    <source>
        <dbReference type="ARBA" id="ARBA00022844"/>
    </source>
</evidence>
<reference evidence="6" key="2">
    <citation type="journal article" date="2011" name="Avian Pathol.">
        <title>Capsid protein sequence diversity of avian nephritis virus.</title>
        <authorList>
            <person name="Todd D."/>
            <person name="Trudgett J."/>
            <person name="Smyth V.J."/>
            <person name="Donnelly B."/>
            <person name="McBride N."/>
            <person name="Welsh M.D."/>
        </authorList>
    </citation>
    <scope>NUCLEOTIDE SEQUENCE</scope>
    <source>
        <strain evidence="6">ANV-05V0105</strain>
    </source>
</reference>
<sequence>MPGPAGPANGGARPKTQPAKPKKAKKPSSQKKPSQQKPLRREIKKVEKQVRVLKKRTNGPKQNDLFTTTVTLGTISGQSDNGLTRQIRLPLNPLLLKSSDGGSTTPLSIRGSMYEMWKVIRAELIATPLTGGANIVGSVGFMVLTLNGLEATADSIDSIKARKHVQIPLGRLARLRLTARECAGPREGWWLTDTSQSPADSYGPAVDLMIAYATTNLLNTSGGASATFLGTLWQVEIRVTYAFSTYNPKPGLQTMVSQTLAGSNHQVTIQQSTTDGSLIMTTNDASLLSILTPRVGGQRSGKSQTVWAIAGAAVEAAAPLLGPWGWLLKGGFWLVRKIFGATARDTTSQYQIYPSIEAAMSDQPIFGQTGTSTTVTLPIVHISEVMNPNPENNDLSNPTSRSLPPTPPTPSTDPILPLAELTGQPGVPPLYTFDGSTYTPPTNWQGSTLLLTGIPAHKRVTGSLANFGVTNLQMSKVIATAIEIYDFTDFGVFFGTGRYLGEGGIHTGKTLIHSLMSGQTPNPWLAANQSGTTWYLPTWVGFPTPGAGDYFLQMQDVTDTTTHTTSVNVYFLVAYHQSRRLIAFFNTGGTARPAPTSMLCLYNVDCGRAPQTPYPTFQSTLQSLTQSEVDAKSDSDSDDDISLAGSVIGDEFDSVDHLELEREDLMRRLRDLDLRRFQI</sequence>
<feature type="compositionally biased region" description="Basic residues" evidence="4">
    <location>
        <begin position="20"/>
        <end position="29"/>
    </location>
</feature>
<evidence type="ECO:0000313" key="6">
    <source>
        <dbReference type="EMBL" id="AEB15596.1"/>
    </source>
</evidence>
<dbReference type="InterPro" id="IPR029053">
    <property type="entry name" value="Viral_coat"/>
</dbReference>
<dbReference type="Pfam" id="PF03115">
    <property type="entry name" value="Astro_capsid_N"/>
    <property type="match status" value="1"/>
</dbReference>
<dbReference type="Gene3D" id="2.60.120.20">
    <property type="match status" value="1"/>
</dbReference>
<dbReference type="InterPro" id="IPR004337">
    <property type="entry name" value="Astro_capsid_N"/>
</dbReference>
<dbReference type="EMBL" id="HQ330497">
    <property type="protein sequence ID" value="AEB15596.1"/>
    <property type="molecule type" value="Genomic_RNA"/>
</dbReference>